<keyword evidence="2" id="KW-1185">Reference proteome</keyword>
<accession>A0A067MHK6</accession>
<protein>
    <submittedName>
        <fullName evidence="1">Uncharacterized protein</fullName>
    </submittedName>
</protein>
<dbReference type="InParanoid" id="A0A067MHK6"/>
<evidence type="ECO:0000313" key="1">
    <source>
        <dbReference type="EMBL" id="KDQ15019.1"/>
    </source>
</evidence>
<evidence type="ECO:0000313" key="2">
    <source>
        <dbReference type="Proteomes" id="UP000027195"/>
    </source>
</evidence>
<name>A0A067MHK6_BOTB1</name>
<reference evidence="2" key="1">
    <citation type="journal article" date="2014" name="Proc. Natl. Acad. Sci. U.S.A.">
        <title>Extensive sampling of basidiomycete genomes demonstrates inadequacy of the white-rot/brown-rot paradigm for wood decay fungi.</title>
        <authorList>
            <person name="Riley R."/>
            <person name="Salamov A.A."/>
            <person name="Brown D.W."/>
            <person name="Nagy L.G."/>
            <person name="Floudas D."/>
            <person name="Held B.W."/>
            <person name="Levasseur A."/>
            <person name="Lombard V."/>
            <person name="Morin E."/>
            <person name="Otillar R."/>
            <person name="Lindquist E.A."/>
            <person name="Sun H."/>
            <person name="LaButti K.M."/>
            <person name="Schmutz J."/>
            <person name="Jabbour D."/>
            <person name="Luo H."/>
            <person name="Baker S.E."/>
            <person name="Pisabarro A.G."/>
            <person name="Walton J.D."/>
            <person name="Blanchette R.A."/>
            <person name="Henrissat B."/>
            <person name="Martin F."/>
            <person name="Cullen D."/>
            <person name="Hibbett D.S."/>
            <person name="Grigoriev I.V."/>
        </authorList>
    </citation>
    <scope>NUCLEOTIDE SEQUENCE [LARGE SCALE GENOMIC DNA]</scope>
    <source>
        <strain evidence="2">FD-172 SS1</strain>
    </source>
</reference>
<dbReference type="EMBL" id="KL198034">
    <property type="protein sequence ID" value="KDQ15019.1"/>
    <property type="molecule type" value="Genomic_DNA"/>
</dbReference>
<sequence>MSPPLQIISVGCGKHIKFPPFRLLTPPLAAVIVAAKAFWLQPGRTEPSHIAAASQHYFQSGTAEHVRMAILEAFKDAPVHYNTPEYRAALEKVVLDNQMSPVPSGSVM</sequence>
<proteinExistence type="predicted"/>
<dbReference type="HOGENOM" id="CLU_126089_1_0_1"/>
<dbReference type="Proteomes" id="UP000027195">
    <property type="component" value="Unassembled WGS sequence"/>
</dbReference>
<gene>
    <name evidence="1" type="ORF">BOTBODRAFT_32020</name>
</gene>
<dbReference type="AlphaFoldDB" id="A0A067MHK6"/>
<organism evidence="1 2">
    <name type="scientific">Botryobasidium botryosum (strain FD-172 SS1)</name>
    <dbReference type="NCBI Taxonomy" id="930990"/>
    <lineage>
        <taxon>Eukaryota</taxon>
        <taxon>Fungi</taxon>
        <taxon>Dikarya</taxon>
        <taxon>Basidiomycota</taxon>
        <taxon>Agaricomycotina</taxon>
        <taxon>Agaricomycetes</taxon>
        <taxon>Cantharellales</taxon>
        <taxon>Botryobasidiaceae</taxon>
        <taxon>Botryobasidium</taxon>
    </lineage>
</organism>